<evidence type="ECO:0000313" key="3">
    <source>
        <dbReference type="EMBL" id="CUR50838.1"/>
    </source>
</evidence>
<dbReference type="InterPro" id="IPR027623">
    <property type="entry name" value="AmmeMemoSam_A"/>
</dbReference>
<keyword evidence="4" id="KW-1185">Reference proteome</keyword>
<name>A0A128A0G9_9ARCH</name>
<accession>A0A128A0G9</accession>
<dbReference type="SUPFAM" id="SSF143447">
    <property type="entry name" value="AMMECR1-like"/>
    <property type="match status" value="1"/>
</dbReference>
<organism evidence="3 4">
    <name type="scientific">Nitrosotalea devaniterrae</name>
    <dbReference type="NCBI Taxonomy" id="1078905"/>
    <lineage>
        <taxon>Archaea</taxon>
        <taxon>Nitrososphaerota</taxon>
        <taxon>Nitrososphaeria</taxon>
        <taxon>Nitrosotaleales</taxon>
        <taxon>Nitrosotaleaceae</taxon>
        <taxon>Nitrosotalea</taxon>
    </lineage>
</organism>
<gene>
    <name evidence="3" type="ORF">NDEV_0073</name>
</gene>
<evidence type="ECO:0000313" key="4">
    <source>
        <dbReference type="Proteomes" id="UP000196239"/>
    </source>
</evidence>
<dbReference type="Proteomes" id="UP000196239">
    <property type="component" value="Chromosome 1"/>
</dbReference>
<evidence type="ECO:0000256" key="1">
    <source>
        <dbReference type="HAMAP-Rule" id="MF_00645"/>
    </source>
</evidence>
<dbReference type="PANTHER" id="PTHR13016">
    <property type="entry name" value="AMMECR1 HOMOLOG"/>
    <property type="match status" value="1"/>
</dbReference>
<protein>
    <recommendedName>
        <fullName evidence="1">Protein NDEV_0073</fullName>
    </recommendedName>
</protein>
<dbReference type="EMBL" id="LN890280">
    <property type="protein sequence ID" value="CUR50838.1"/>
    <property type="molecule type" value="Genomic_DNA"/>
</dbReference>
<evidence type="ECO:0000259" key="2">
    <source>
        <dbReference type="PROSITE" id="PS51112"/>
    </source>
</evidence>
<dbReference type="InterPro" id="IPR027485">
    <property type="entry name" value="AMMECR1_N"/>
</dbReference>
<proteinExistence type="inferred from homology"/>
<dbReference type="InterPro" id="IPR002733">
    <property type="entry name" value="AMMECR1_domain"/>
</dbReference>
<feature type="domain" description="AMMECR1" evidence="2">
    <location>
        <begin position="6"/>
        <end position="196"/>
    </location>
</feature>
<dbReference type="PANTHER" id="PTHR13016:SF0">
    <property type="entry name" value="AMME SYNDROME CANDIDATE GENE 1 PROTEIN"/>
    <property type="match status" value="1"/>
</dbReference>
<dbReference type="Gene3D" id="3.30.700.20">
    <property type="entry name" value="Hypothetical protein ph0010, domain 1"/>
    <property type="match status" value="1"/>
</dbReference>
<dbReference type="NCBIfam" id="TIGR04335">
    <property type="entry name" value="AmmeMemoSam_A"/>
    <property type="match status" value="1"/>
</dbReference>
<dbReference type="NCBIfam" id="TIGR00296">
    <property type="entry name" value="TIGR00296 family protein"/>
    <property type="match status" value="1"/>
</dbReference>
<sequence length="199" mass="22759">MILSDDDGQTLVKTARLVVTEYLKERKKIELSKEIKSRFSYKSGVFVTLNKKEDLRGCIGFPTPDRILHESLLDAAIASSTEDPRFPPVRFEELSEITFEVTVLTPPVEIKVKDPAEYPGMIKIGRDGLIVKWEFGAGLLLPQVPVEYEWNEEEFLSHTCEKAGAPFNYWKQKSVKILKFEGIVFKEIEPNGKIKRLEL</sequence>
<dbReference type="InterPro" id="IPR036071">
    <property type="entry name" value="AMMECR1_dom_sf"/>
</dbReference>
<dbReference type="PROSITE" id="PS51112">
    <property type="entry name" value="AMMECR1"/>
    <property type="match status" value="1"/>
</dbReference>
<dbReference type="Pfam" id="PF01871">
    <property type="entry name" value="AMMECR1"/>
    <property type="match status" value="1"/>
</dbReference>
<dbReference type="KEGG" id="ndv:NDEV_0073"/>
<reference evidence="4" key="1">
    <citation type="submission" date="2015-10" db="EMBL/GenBank/DDBJ databases">
        <authorList>
            <person name="Lehtovirta-Morley L.E."/>
            <person name="Vieille C."/>
        </authorList>
    </citation>
    <scope>NUCLEOTIDE SEQUENCE [LARGE SCALE GENOMIC DNA]</scope>
</reference>
<dbReference type="InterPro" id="IPR023473">
    <property type="entry name" value="AMMECR1"/>
</dbReference>
<dbReference type="Gene3D" id="3.30.1490.150">
    <property type="entry name" value="Hypothetical protein ph0010, domain 2"/>
    <property type="match status" value="1"/>
</dbReference>
<dbReference type="HAMAP" id="MF_00645">
    <property type="entry name" value="AMMECR1"/>
    <property type="match status" value="1"/>
</dbReference>
<dbReference type="AlphaFoldDB" id="A0A128A0G9"/>
<dbReference type="InterPro" id="IPR023472">
    <property type="entry name" value="Uncharacterised_MJ0810"/>
</dbReference>